<organism evidence="1 2">
    <name type="scientific">Microcoleus anatoxicus PTRS2</name>
    <dbReference type="NCBI Taxonomy" id="2705321"/>
    <lineage>
        <taxon>Bacteria</taxon>
        <taxon>Bacillati</taxon>
        <taxon>Cyanobacteriota</taxon>
        <taxon>Cyanophyceae</taxon>
        <taxon>Oscillatoriophycideae</taxon>
        <taxon>Oscillatoriales</taxon>
        <taxon>Microcoleaceae</taxon>
        <taxon>Microcoleus</taxon>
        <taxon>Microcoleus anatoxicus</taxon>
    </lineage>
</organism>
<dbReference type="RefSeq" id="WP_340519926.1">
    <property type="nucleotide sequence ID" value="NZ_JBBLXS010000031.1"/>
</dbReference>
<protein>
    <submittedName>
        <fullName evidence="1">Uncharacterized protein</fullName>
    </submittedName>
</protein>
<sequence>MITPSNQPLKTNPFNTYRDPVTGKWTVVQTVENHTQTDSNFPPKVAGKNEIKLEKISSASPPALLTQKNFSFPLSVVQHQGKKSAHFKSLSH</sequence>
<reference evidence="1 2" key="1">
    <citation type="journal article" date="2020" name="Harmful Algae">
        <title>Molecular and morphological characterization of a novel dihydroanatoxin-a producing Microcoleus species (cyanobacteria) from the Russian River, California, USA.</title>
        <authorList>
            <person name="Conklin K.Y."/>
            <person name="Stancheva R."/>
            <person name="Otten T.G."/>
            <person name="Fadness R."/>
            <person name="Boyer G.L."/>
            <person name="Read B."/>
            <person name="Zhang X."/>
            <person name="Sheath R.G."/>
        </authorList>
    </citation>
    <scope>NUCLEOTIDE SEQUENCE [LARGE SCALE GENOMIC DNA]</scope>
    <source>
        <strain evidence="1 2">PTRS2</strain>
    </source>
</reference>
<dbReference type="EMBL" id="JBBLXS010000031">
    <property type="protein sequence ID" value="MEK0184041.1"/>
    <property type="molecule type" value="Genomic_DNA"/>
</dbReference>
<evidence type="ECO:0000313" key="2">
    <source>
        <dbReference type="Proteomes" id="UP001384579"/>
    </source>
</evidence>
<accession>A0ABU8YI65</accession>
<proteinExistence type="predicted"/>
<gene>
    <name evidence="1" type="ORF">WMG39_04170</name>
</gene>
<comment type="caution">
    <text evidence="1">The sequence shown here is derived from an EMBL/GenBank/DDBJ whole genome shotgun (WGS) entry which is preliminary data.</text>
</comment>
<dbReference type="Proteomes" id="UP001384579">
    <property type="component" value="Unassembled WGS sequence"/>
</dbReference>
<name>A0ABU8YI65_9CYAN</name>
<evidence type="ECO:0000313" key="1">
    <source>
        <dbReference type="EMBL" id="MEK0184041.1"/>
    </source>
</evidence>
<keyword evidence="2" id="KW-1185">Reference proteome</keyword>